<keyword evidence="2" id="KW-1185">Reference proteome</keyword>
<proteinExistence type="predicted"/>
<organism evidence="1 2">
    <name type="scientific">Ophiocordyceps camponoti-rufipedis</name>
    <dbReference type="NCBI Taxonomy" id="2004952"/>
    <lineage>
        <taxon>Eukaryota</taxon>
        <taxon>Fungi</taxon>
        <taxon>Dikarya</taxon>
        <taxon>Ascomycota</taxon>
        <taxon>Pezizomycotina</taxon>
        <taxon>Sordariomycetes</taxon>
        <taxon>Hypocreomycetidae</taxon>
        <taxon>Hypocreales</taxon>
        <taxon>Ophiocordycipitaceae</taxon>
        <taxon>Ophiocordyceps</taxon>
    </lineage>
</organism>
<comment type="caution">
    <text evidence="1">The sequence shown here is derived from an EMBL/GenBank/DDBJ whole genome shotgun (WGS) entry which is preliminary data.</text>
</comment>
<protein>
    <submittedName>
        <fullName evidence="1">Uncharacterized protein</fullName>
    </submittedName>
</protein>
<dbReference type="AlphaFoldDB" id="A0A2C5ZLN7"/>
<dbReference type="OrthoDB" id="4915360at2759"/>
<reference evidence="1 2" key="1">
    <citation type="submission" date="2017-06" db="EMBL/GenBank/DDBJ databases">
        <title>Ant-infecting Ophiocordyceps genomes reveal a high diversity of potential behavioral manipulation genes and a possible major role for enterotoxins.</title>
        <authorList>
            <person name="De Bekker C."/>
            <person name="Evans H.C."/>
            <person name="Brachmann A."/>
            <person name="Hughes D.P."/>
        </authorList>
    </citation>
    <scope>NUCLEOTIDE SEQUENCE [LARGE SCALE GENOMIC DNA]</scope>
    <source>
        <strain evidence="1 2">Map16</strain>
    </source>
</reference>
<gene>
    <name evidence="1" type="ORF">CDD80_2422</name>
</gene>
<sequence>MSVEVHLLKFLNMDEEVVEWGISIHAICLVEHVRQIFTSAVALDDAQGTVLEAYTYLRPAALQELYCRQATLGQVHARDYEWVKEYIQSVGFLPDRKCAIHKTSRVWMWRVVEAMVLGGLLPKSALEVCEIGEKDKCVGGCRKRAAVP</sequence>
<evidence type="ECO:0000313" key="2">
    <source>
        <dbReference type="Proteomes" id="UP000226431"/>
    </source>
</evidence>
<dbReference type="Proteomes" id="UP000226431">
    <property type="component" value="Unassembled WGS sequence"/>
</dbReference>
<dbReference type="EMBL" id="NJES01000022">
    <property type="protein sequence ID" value="PHH80221.1"/>
    <property type="molecule type" value="Genomic_DNA"/>
</dbReference>
<accession>A0A2C5ZLN7</accession>
<name>A0A2C5ZLN7_9HYPO</name>
<evidence type="ECO:0000313" key="1">
    <source>
        <dbReference type="EMBL" id="PHH80221.1"/>
    </source>
</evidence>